<evidence type="ECO:0000313" key="4">
    <source>
        <dbReference type="Proteomes" id="UP001595075"/>
    </source>
</evidence>
<dbReference type="SUPFAM" id="SSF53300">
    <property type="entry name" value="vWA-like"/>
    <property type="match status" value="1"/>
</dbReference>
<dbReference type="SMART" id="SM00327">
    <property type="entry name" value="VWA"/>
    <property type="match status" value="1"/>
</dbReference>
<dbReference type="PROSITE" id="PS50234">
    <property type="entry name" value="VWFA"/>
    <property type="match status" value="1"/>
</dbReference>
<keyword evidence="4" id="KW-1185">Reference proteome</keyword>
<evidence type="ECO:0000259" key="2">
    <source>
        <dbReference type="PROSITE" id="PS50234"/>
    </source>
</evidence>
<dbReference type="Pfam" id="PF00092">
    <property type="entry name" value="VWA"/>
    <property type="match status" value="1"/>
</dbReference>
<accession>A0ABR4D383</accession>
<dbReference type="PANTHER" id="PTHR34706:SF1">
    <property type="entry name" value="VWFA DOMAIN-CONTAINING PROTEIN"/>
    <property type="match status" value="1"/>
</dbReference>
<dbReference type="PANTHER" id="PTHR34706">
    <property type="entry name" value="SLR1338 PROTEIN"/>
    <property type="match status" value="1"/>
</dbReference>
<dbReference type="Proteomes" id="UP001595075">
    <property type="component" value="Unassembled WGS sequence"/>
</dbReference>
<gene>
    <name evidence="3" type="ORF">VTL71DRAFT_1046</name>
</gene>
<protein>
    <recommendedName>
        <fullName evidence="2">VWFA domain-containing protein</fullName>
    </recommendedName>
</protein>
<comment type="caution">
    <text evidence="3">The sequence shown here is derived from an EMBL/GenBank/DDBJ whole genome shotgun (WGS) entry which is preliminary data.</text>
</comment>
<feature type="compositionally biased region" description="Polar residues" evidence="1">
    <location>
        <begin position="38"/>
        <end position="63"/>
    </location>
</feature>
<feature type="domain" description="VWFA" evidence="2">
    <location>
        <begin position="169"/>
        <end position="339"/>
    </location>
</feature>
<organism evidence="3 4">
    <name type="scientific">Oculimacula yallundae</name>
    <dbReference type="NCBI Taxonomy" id="86028"/>
    <lineage>
        <taxon>Eukaryota</taxon>
        <taxon>Fungi</taxon>
        <taxon>Dikarya</taxon>
        <taxon>Ascomycota</taxon>
        <taxon>Pezizomycotina</taxon>
        <taxon>Leotiomycetes</taxon>
        <taxon>Helotiales</taxon>
        <taxon>Ploettnerulaceae</taxon>
        <taxon>Oculimacula</taxon>
    </lineage>
</organism>
<sequence length="403" mass="42452">MSHRSTIVMPTAGSAWGLQPEPGVRSSIFGSLRKLGRKNSNASQRSTNSARSGTSDTNPTTPTFRGPGDMGNSLVPGRRSPSPNSLSNPSPATRRPDRPGMNAFTVPSNEPPPAYTPSPTVQTGSTLDLPLPPLPVPELTGPELPPPVTTPLPTTSTGEDPYSFLGTFDTTLLIDDSGSMAGRSWREVGQALATIAPIVTKHDEDGIDVYFMNHKSSDGGSPSEGVAPGGYRGIKRAATVHDIFERVRPQGGTPTGIRVHNILKPYLAKLESEIAAGRELKPLNLIVLTDGVPSDDVESVLLSAAKKLDKLDAPPFQVGVQFFQVGNEEGAKEALEELDDGLSELVEGGVRDIVDTVTWTGGLSSSDGGIGLSGDGILKAVLGAVNKRLDRRRASGDVRRSAR</sequence>
<name>A0ABR4D383_9HELO</name>
<dbReference type="EMBL" id="JAZHXI010000001">
    <property type="protein sequence ID" value="KAL2076103.1"/>
    <property type="molecule type" value="Genomic_DNA"/>
</dbReference>
<evidence type="ECO:0000313" key="3">
    <source>
        <dbReference type="EMBL" id="KAL2076103.1"/>
    </source>
</evidence>
<dbReference type="Gene3D" id="3.40.50.410">
    <property type="entry name" value="von Willebrand factor, type A domain"/>
    <property type="match status" value="1"/>
</dbReference>
<reference evidence="3 4" key="1">
    <citation type="journal article" date="2024" name="Commun. Biol.">
        <title>Comparative genomic analysis of thermophilic fungi reveals convergent evolutionary adaptations and gene losses.</title>
        <authorList>
            <person name="Steindorff A.S."/>
            <person name="Aguilar-Pontes M.V."/>
            <person name="Robinson A.J."/>
            <person name="Andreopoulos B."/>
            <person name="LaButti K."/>
            <person name="Kuo A."/>
            <person name="Mondo S."/>
            <person name="Riley R."/>
            <person name="Otillar R."/>
            <person name="Haridas S."/>
            <person name="Lipzen A."/>
            <person name="Grimwood J."/>
            <person name="Schmutz J."/>
            <person name="Clum A."/>
            <person name="Reid I.D."/>
            <person name="Moisan M.C."/>
            <person name="Butler G."/>
            <person name="Nguyen T.T.M."/>
            <person name="Dewar K."/>
            <person name="Conant G."/>
            <person name="Drula E."/>
            <person name="Henrissat B."/>
            <person name="Hansel C."/>
            <person name="Singer S."/>
            <person name="Hutchinson M.I."/>
            <person name="de Vries R.P."/>
            <person name="Natvig D.O."/>
            <person name="Powell A.J."/>
            <person name="Tsang A."/>
            <person name="Grigoriev I.V."/>
        </authorList>
    </citation>
    <scope>NUCLEOTIDE SEQUENCE [LARGE SCALE GENOMIC DNA]</scope>
    <source>
        <strain evidence="3 4">CBS 494.80</strain>
    </source>
</reference>
<dbReference type="InterPro" id="IPR002035">
    <property type="entry name" value="VWF_A"/>
</dbReference>
<feature type="region of interest" description="Disordered" evidence="1">
    <location>
        <begin position="1"/>
        <end position="159"/>
    </location>
</feature>
<proteinExistence type="predicted"/>
<feature type="compositionally biased region" description="Low complexity" evidence="1">
    <location>
        <begin position="76"/>
        <end position="91"/>
    </location>
</feature>
<evidence type="ECO:0000256" key="1">
    <source>
        <dbReference type="SAM" id="MobiDB-lite"/>
    </source>
</evidence>
<dbReference type="InterPro" id="IPR036465">
    <property type="entry name" value="vWFA_dom_sf"/>
</dbReference>